<dbReference type="OrthoDB" id="162894at2759"/>
<name>E9G4D3_DAPPU</name>
<dbReference type="SUPFAM" id="SSF56112">
    <property type="entry name" value="Protein kinase-like (PK-like)"/>
    <property type="match status" value="1"/>
</dbReference>
<accession>E9G4D3</accession>
<dbReference type="Proteomes" id="UP000000305">
    <property type="component" value="Unassembled WGS sequence"/>
</dbReference>
<sequence length="64" mass="7342">MDRWRYFALERFDATLEQYCNGEYTGPMPLEANALCQISNGLNYLHENGISHATDDEGLGFRIL</sequence>
<keyword evidence="2" id="KW-1185">Reference proteome</keyword>
<evidence type="ECO:0000313" key="2">
    <source>
        <dbReference type="Proteomes" id="UP000000305"/>
    </source>
</evidence>
<dbReference type="EMBL" id="GL732532">
    <property type="protein sequence ID" value="EFX85273.1"/>
    <property type="molecule type" value="Genomic_DNA"/>
</dbReference>
<gene>
    <name evidence="1" type="ORF">DAPPUDRAFT_237782</name>
</gene>
<reference evidence="1 2" key="1">
    <citation type="journal article" date="2011" name="Science">
        <title>The ecoresponsive genome of Daphnia pulex.</title>
        <authorList>
            <person name="Colbourne J.K."/>
            <person name="Pfrender M.E."/>
            <person name="Gilbert D."/>
            <person name="Thomas W.K."/>
            <person name="Tucker A."/>
            <person name="Oakley T.H."/>
            <person name="Tokishita S."/>
            <person name="Aerts A."/>
            <person name="Arnold G.J."/>
            <person name="Basu M.K."/>
            <person name="Bauer D.J."/>
            <person name="Caceres C.E."/>
            <person name="Carmel L."/>
            <person name="Casola C."/>
            <person name="Choi J.H."/>
            <person name="Detter J.C."/>
            <person name="Dong Q."/>
            <person name="Dusheyko S."/>
            <person name="Eads B.D."/>
            <person name="Frohlich T."/>
            <person name="Geiler-Samerotte K.A."/>
            <person name="Gerlach D."/>
            <person name="Hatcher P."/>
            <person name="Jogdeo S."/>
            <person name="Krijgsveld J."/>
            <person name="Kriventseva E.V."/>
            <person name="Kultz D."/>
            <person name="Laforsch C."/>
            <person name="Lindquist E."/>
            <person name="Lopez J."/>
            <person name="Manak J.R."/>
            <person name="Muller J."/>
            <person name="Pangilinan J."/>
            <person name="Patwardhan R.P."/>
            <person name="Pitluck S."/>
            <person name="Pritham E.J."/>
            <person name="Rechtsteiner A."/>
            <person name="Rho M."/>
            <person name="Rogozin I.B."/>
            <person name="Sakarya O."/>
            <person name="Salamov A."/>
            <person name="Schaack S."/>
            <person name="Shapiro H."/>
            <person name="Shiga Y."/>
            <person name="Skalitzky C."/>
            <person name="Smith Z."/>
            <person name="Souvorov A."/>
            <person name="Sung W."/>
            <person name="Tang Z."/>
            <person name="Tsuchiya D."/>
            <person name="Tu H."/>
            <person name="Vos H."/>
            <person name="Wang M."/>
            <person name="Wolf Y.I."/>
            <person name="Yamagata H."/>
            <person name="Yamada T."/>
            <person name="Ye Y."/>
            <person name="Shaw J.R."/>
            <person name="Andrews J."/>
            <person name="Crease T.J."/>
            <person name="Tang H."/>
            <person name="Lucas S.M."/>
            <person name="Robertson H.M."/>
            <person name="Bork P."/>
            <person name="Koonin E.V."/>
            <person name="Zdobnov E.M."/>
            <person name="Grigoriev I.V."/>
            <person name="Lynch M."/>
            <person name="Boore J.L."/>
        </authorList>
    </citation>
    <scope>NUCLEOTIDE SEQUENCE [LARGE SCALE GENOMIC DNA]</scope>
</reference>
<dbReference type="KEGG" id="dpx:DAPPUDRAFT_237782"/>
<proteinExistence type="predicted"/>
<organism evidence="1 2">
    <name type="scientific">Daphnia pulex</name>
    <name type="common">Water flea</name>
    <dbReference type="NCBI Taxonomy" id="6669"/>
    <lineage>
        <taxon>Eukaryota</taxon>
        <taxon>Metazoa</taxon>
        <taxon>Ecdysozoa</taxon>
        <taxon>Arthropoda</taxon>
        <taxon>Crustacea</taxon>
        <taxon>Branchiopoda</taxon>
        <taxon>Diplostraca</taxon>
        <taxon>Cladocera</taxon>
        <taxon>Anomopoda</taxon>
        <taxon>Daphniidae</taxon>
        <taxon>Daphnia</taxon>
    </lineage>
</organism>
<dbReference type="Gene3D" id="1.10.510.10">
    <property type="entry name" value="Transferase(Phosphotransferase) domain 1"/>
    <property type="match status" value="1"/>
</dbReference>
<dbReference type="InterPro" id="IPR011009">
    <property type="entry name" value="Kinase-like_dom_sf"/>
</dbReference>
<dbReference type="HOGENOM" id="CLU_2869811_0_0_1"/>
<evidence type="ECO:0000313" key="1">
    <source>
        <dbReference type="EMBL" id="EFX85273.1"/>
    </source>
</evidence>
<dbReference type="AlphaFoldDB" id="E9G4D3"/>
<dbReference type="InParanoid" id="E9G4D3"/>
<evidence type="ECO:0008006" key="3">
    <source>
        <dbReference type="Google" id="ProtNLM"/>
    </source>
</evidence>
<dbReference type="PhylomeDB" id="E9G4D3"/>
<protein>
    <recommendedName>
        <fullName evidence="3">Protein kinase domain-containing protein</fullName>
    </recommendedName>
</protein>